<feature type="transmembrane region" description="Helical" evidence="1">
    <location>
        <begin position="40"/>
        <end position="60"/>
    </location>
</feature>
<dbReference type="Pfam" id="PF06541">
    <property type="entry name" value="ABC_trans_CmpB"/>
    <property type="match status" value="1"/>
</dbReference>
<protein>
    <recommendedName>
        <fullName evidence="4">ABC transporter permease</fullName>
    </recommendedName>
</protein>
<feature type="transmembrane region" description="Helical" evidence="1">
    <location>
        <begin position="114"/>
        <end position="134"/>
    </location>
</feature>
<dbReference type="InterPro" id="IPR010540">
    <property type="entry name" value="CmpB_TMEM229"/>
</dbReference>
<reference evidence="2 3" key="1">
    <citation type="submission" date="2018-11" db="EMBL/GenBank/DDBJ databases">
        <title>Clostridium sp. nov., a member of the family Erysipelotrichaceae isolated from pig faeces.</title>
        <authorList>
            <person name="Chang Y.-H."/>
        </authorList>
    </citation>
    <scope>NUCLEOTIDE SEQUENCE [LARGE SCALE GENOMIC DNA]</scope>
    <source>
        <strain evidence="2 3">YH-panp20</strain>
    </source>
</reference>
<comment type="caution">
    <text evidence="2">The sequence shown here is derived from an EMBL/GenBank/DDBJ whole genome shotgun (WGS) entry which is preliminary data.</text>
</comment>
<evidence type="ECO:0000313" key="3">
    <source>
        <dbReference type="Proteomes" id="UP000276568"/>
    </source>
</evidence>
<feature type="transmembrane region" description="Helical" evidence="1">
    <location>
        <begin position="72"/>
        <end position="93"/>
    </location>
</feature>
<keyword evidence="1" id="KW-0812">Transmembrane</keyword>
<organism evidence="2 3">
    <name type="scientific">Absicoccus porci</name>
    <dbReference type="NCBI Taxonomy" id="2486576"/>
    <lineage>
        <taxon>Bacteria</taxon>
        <taxon>Bacillati</taxon>
        <taxon>Bacillota</taxon>
        <taxon>Erysipelotrichia</taxon>
        <taxon>Erysipelotrichales</taxon>
        <taxon>Erysipelotrichaceae</taxon>
        <taxon>Absicoccus</taxon>
    </lineage>
</organism>
<dbReference type="EMBL" id="RJQC01000002">
    <property type="protein sequence ID" value="RNM30190.1"/>
    <property type="molecule type" value="Genomic_DNA"/>
</dbReference>
<name>A0A3N0I143_9FIRM</name>
<evidence type="ECO:0000256" key="1">
    <source>
        <dbReference type="SAM" id="Phobius"/>
    </source>
</evidence>
<evidence type="ECO:0000313" key="2">
    <source>
        <dbReference type="EMBL" id="RNM30190.1"/>
    </source>
</evidence>
<dbReference type="AlphaFoldDB" id="A0A3N0I143"/>
<gene>
    <name evidence="2" type="ORF">EDX97_05150</name>
</gene>
<dbReference type="Proteomes" id="UP000276568">
    <property type="component" value="Unassembled WGS sequence"/>
</dbReference>
<evidence type="ECO:0008006" key="4">
    <source>
        <dbReference type="Google" id="ProtNLM"/>
    </source>
</evidence>
<keyword evidence="3" id="KW-1185">Reference proteome</keyword>
<feature type="transmembrane region" description="Helical" evidence="1">
    <location>
        <begin position="154"/>
        <end position="174"/>
    </location>
</feature>
<sequence>MSGADLIYAYFYFIIYSMIGWVCETTYVSIGKRHFVNRGFFYGPYIPIYGLGSLIALYPLGGNMPSVTPNPFVIFFVGGLLCTILEYFTSWLMEKLFHMRWWDYSHKKFNIHGRVCLLNSTLFGIMLLVLVYIVHPMFANTSGQKVPWSFVEPFVQIFTVIFVIDGIFTLISLIKRKHVIEKMQKDMEAFQAQFEQDKAVRLAKWDDMRAKQKEKRLAYVADWDEHKDEFVEWLNQKADLSDRVHAFHDNMEKLRNLQHTHAANAFPERQVEEDFVELKKVADELHKKLK</sequence>
<proteinExistence type="predicted"/>
<keyword evidence="1" id="KW-0472">Membrane</keyword>
<keyword evidence="1" id="KW-1133">Transmembrane helix</keyword>
<dbReference type="RefSeq" id="WP_128520119.1">
    <property type="nucleotide sequence ID" value="NZ_JAQXZP010000057.1"/>
</dbReference>
<dbReference type="OrthoDB" id="9789229at2"/>
<accession>A0A3N0I143</accession>
<feature type="transmembrane region" description="Helical" evidence="1">
    <location>
        <begin position="6"/>
        <end position="28"/>
    </location>
</feature>